<evidence type="ECO:0000256" key="1">
    <source>
        <dbReference type="SAM" id="Phobius"/>
    </source>
</evidence>
<proteinExistence type="predicted"/>
<evidence type="ECO:0000313" key="2">
    <source>
        <dbReference type="EMBL" id="MXU89547.1"/>
    </source>
</evidence>
<name>A0A6B0UH81_IXORI</name>
<dbReference type="AlphaFoldDB" id="A0A6B0UH81"/>
<sequence>MGSFCRFHARPWWQRVDFCILAAVVESGPFLTSSVFVRPVVFSGVLVALTPNTYFCNKEKKRKKEATGFLLLFPRCSNLRNANRFTSGIFAISFLLFYFTIGIRINAD</sequence>
<accession>A0A6B0UH81</accession>
<dbReference type="EMBL" id="GIFC01007464">
    <property type="protein sequence ID" value="MXU89547.1"/>
    <property type="molecule type" value="Transcribed_RNA"/>
</dbReference>
<feature type="transmembrane region" description="Helical" evidence="1">
    <location>
        <begin position="85"/>
        <end position="105"/>
    </location>
</feature>
<reference evidence="2" key="1">
    <citation type="submission" date="2019-12" db="EMBL/GenBank/DDBJ databases">
        <title>An insight into the sialome of adult female Ixodes ricinus ticks feeding for 6 days.</title>
        <authorList>
            <person name="Perner J."/>
            <person name="Ribeiro J.M.C."/>
        </authorList>
    </citation>
    <scope>NUCLEOTIDE SEQUENCE</scope>
    <source>
        <strain evidence="2">Semi-engorged</strain>
        <tissue evidence="2">Salivary glands</tissue>
    </source>
</reference>
<feature type="transmembrane region" description="Helical" evidence="1">
    <location>
        <begin position="36"/>
        <end position="55"/>
    </location>
</feature>
<keyword evidence="1" id="KW-0472">Membrane</keyword>
<keyword evidence="1" id="KW-1133">Transmembrane helix</keyword>
<keyword evidence="1" id="KW-0812">Transmembrane</keyword>
<protein>
    <submittedName>
        <fullName evidence="2">Uncharacterized protein</fullName>
    </submittedName>
</protein>
<organism evidence="2">
    <name type="scientific">Ixodes ricinus</name>
    <name type="common">Common tick</name>
    <name type="synonym">Acarus ricinus</name>
    <dbReference type="NCBI Taxonomy" id="34613"/>
    <lineage>
        <taxon>Eukaryota</taxon>
        <taxon>Metazoa</taxon>
        <taxon>Ecdysozoa</taxon>
        <taxon>Arthropoda</taxon>
        <taxon>Chelicerata</taxon>
        <taxon>Arachnida</taxon>
        <taxon>Acari</taxon>
        <taxon>Parasitiformes</taxon>
        <taxon>Ixodida</taxon>
        <taxon>Ixodoidea</taxon>
        <taxon>Ixodidae</taxon>
        <taxon>Ixodinae</taxon>
        <taxon>Ixodes</taxon>
    </lineage>
</organism>